<dbReference type="Proteomes" id="UP001293593">
    <property type="component" value="Unassembled WGS sequence"/>
</dbReference>
<sequence length="139" mass="15728">MPSTTFPPLVGYHIIQRKQPVGGNAPITTISREELIRGNNAYMSVLNMTQSSYFFGNGKSIKFIENLQLKFHCAFNMNNIILDVPLFCNPQGKTLSWIICHSKVTSTSKYQTPSENLTTQKNPIKHHVGENCNAREWNV</sequence>
<dbReference type="AlphaFoldDB" id="A0AAE1ISN1"/>
<reference evidence="1" key="1">
    <citation type="submission" date="2023-10" db="EMBL/GenBank/DDBJ databases">
        <title>Chromosome-level genome of the transformable northern wattle, Acacia crassicarpa.</title>
        <authorList>
            <person name="Massaro I."/>
            <person name="Sinha N.R."/>
            <person name="Poethig S."/>
            <person name="Leichty A.R."/>
        </authorList>
    </citation>
    <scope>NUCLEOTIDE SEQUENCE</scope>
    <source>
        <strain evidence="1">Acra3RX</strain>
        <tissue evidence="1">Leaf</tissue>
    </source>
</reference>
<dbReference type="EMBL" id="JAWXYG010000013">
    <property type="protein sequence ID" value="KAK4256470.1"/>
    <property type="molecule type" value="Genomic_DNA"/>
</dbReference>
<accession>A0AAE1ISN1</accession>
<evidence type="ECO:0000313" key="2">
    <source>
        <dbReference type="Proteomes" id="UP001293593"/>
    </source>
</evidence>
<name>A0AAE1ISN1_9FABA</name>
<comment type="caution">
    <text evidence="1">The sequence shown here is derived from an EMBL/GenBank/DDBJ whole genome shotgun (WGS) entry which is preliminary data.</text>
</comment>
<gene>
    <name evidence="1" type="ORF">QN277_009326</name>
</gene>
<proteinExistence type="predicted"/>
<evidence type="ECO:0000313" key="1">
    <source>
        <dbReference type="EMBL" id="KAK4256470.1"/>
    </source>
</evidence>
<organism evidence="1 2">
    <name type="scientific">Acacia crassicarpa</name>
    <name type="common">northern wattle</name>
    <dbReference type="NCBI Taxonomy" id="499986"/>
    <lineage>
        <taxon>Eukaryota</taxon>
        <taxon>Viridiplantae</taxon>
        <taxon>Streptophyta</taxon>
        <taxon>Embryophyta</taxon>
        <taxon>Tracheophyta</taxon>
        <taxon>Spermatophyta</taxon>
        <taxon>Magnoliopsida</taxon>
        <taxon>eudicotyledons</taxon>
        <taxon>Gunneridae</taxon>
        <taxon>Pentapetalae</taxon>
        <taxon>rosids</taxon>
        <taxon>fabids</taxon>
        <taxon>Fabales</taxon>
        <taxon>Fabaceae</taxon>
        <taxon>Caesalpinioideae</taxon>
        <taxon>mimosoid clade</taxon>
        <taxon>Acacieae</taxon>
        <taxon>Acacia</taxon>
    </lineage>
</organism>
<protein>
    <submittedName>
        <fullName evidence="1">Uncharacterized protein</fullName>
    </submittedName>
</protein>
<keyword evidence="2" id="KW-1185">Reference proteome</keyword>